<dbReference type="AlphaFoldDB" id="A0A918ASJ9"/>
<dbReference type="CDD" id="cd00413">
    <property type="entry name" value="Glyco_hydrolase_16"/>
    <property type="match status" value="1"/>
</dbReference>
<reference evidence="3" key="2">
    <citation type="submission" date="2020-09" db="EMBL/GenBank/DDBJ databases">
        <authorList>
            <person name="Sun Q."/>
            <person name="Ohkuma M."/>
        </authorList>
    </citation>
    <scope>NUCLEOTIDE SEQUENCE</scope>
    <source>
        <strain evidence="3">JCM 3313</strain>
    </source>
</reference>
<dbReference type="Pfam" id="PF00722">
    <property type="entry name" value="Glyco_hydro_16"/>
    <property type="match status" value="1"/>
</dbReference>
<evidence type="ECO:0000313" key="3">
    <source>
        <dbReference type="EMBL" id="GGP77577.1"/>
    </source>
</evidence>
<dbReference type="SUPFAM" id="SSF49899">
    <property type="entry name" value="Concanavalin A-like lectins/glucanases"/>
    <property type="match status" value="1"/>
</dbReference>
<dbReference type="PROSITE" id="PS51762">
    <property type="entry name" value="GH16_2"/>
    <property type="match status" value="1"/>
</dbReference>
<reference evidence="3" key="1">
    <citation type="journal article" date="2014" name="Int. J. Syst. Evol. Microbiol.">
        <title>Complete genome sequence of Corynebacterium casei LMG S-19264T (=DSM 44701T), isolated from a smear-ripened cheese.</title>
        <authorList>
            <consortium name="US DOE Joint Genome Institute (JGI-PGF)"/>
            <person name="Walter F."/>
            <person name="Albersmeier A."/>
            <person name="Kalinowski J."/>
            <person name="Ruckert C."/>
        </authorList>
    </citation>
    <scope>NUCLEOTIDE SEQUENCE</scope>
    <source>
        <strain evidence="3">JCM 3313</strain>
    </source>
</reference>
<feature type="chain" id="PRO_5037815949" description="GH16 domain-containing protein" evidence="1">
    <location>
        <begin position="28"/>
        <end position="300"/>
    </location>
</feature>
<keyword evidence="4" id="KW-1185">Reference proteome</keyword>
<feature type="signal peptide" evidence="1">
    <location>
        <begin position="1"/>
        <end position="27"/>
    </location>
</feature>
<dbReference type="GO" id="GO:0005975">
    <property type="term" value="P:carbohydrate metabolic process"/>
    <property type="evidence" value="ECO:0007669"/>
    <property type="project" value="InterPro"/>
</dbReference>
<dbReference type="Gene3D" id="2.60.120.200">
    <property type="match status" value="1"/>
</dbReference>
<evidence type="ECO:0000259" key="2">
    <source>
        <dbReference type="PROSITE" id="PS51762"/>
    </source>
</evidence>
<dbReference type="InterPro" id="IPR000757">
    <property type="entry name" value="Beta-glucanase-like"/>
</dbReference>
<dbReference type="GO" id="GO:0004553">
    <property type="term" value="F:hydrolase activity, hydrolyzing O-glycosyl compounds"/>
    <property type="evidence" value="ECO:0007669"/>
    <property type="project" value="InterPro"/>
</dbReference>
<organism evidence="3 4">
    <name type="scientific">Saccharothrix coeruleofusca</name>
    <dbReference type="NCBI Taxonomy" id="33919"/>
    <lineage>
        <taxon>Bacteria</taxon>
        <taxon>Bacillati</taxon>
        <taxon>Actinomycetota</taxon>
        <taxon>Actinomycetes</taxon>
        <taxon>Pseudonocardiales</taxon>
        <taxon>Pseudonocardiaceae</taxon>
        <taxon>Saccharothrix</taxon>
    </lineage>
</organism>
<protein>
    <recommendedName>
        <fullName evidence="2">GH16 domain-containing protein</fullName>
    </recommendedName>
</protein>
<dbReference type="Proteomes" id="UP000639606">
    <property type="component" value="Unassembled WGS sequence"/>
</dbReference>
<accession>A0A918ASJ9</accession>
<keyword evidence="1" id="KW-0732">Signal</keyword>
<dbReference type="RefSeq" id="WP_189226603.1">
    <property type="nucleotide sequence ID" value="NZ_BMRG01000017.1"/>
</dbReference>
<gene>
    <name evidence="3" type="ORF">GCM10010185_59120</name>
</gene>
<proteinExistence type="predicted"/>
<dbReference type="InterPro" id="IPR013320">
    <property type="entry name" value="ConA-like_dom_sf"/>
</dbReference>
<evidence type="ECO:0000256" key="1">
    <source>
        <dbReference type="SAM" id="SignalP"/>
    </source>
</evidence>
<sequence length="300" mass="32563">MSTRKTAAAAAAVAAAAALVTAPSAPAADHSFLADGPALFDDFNYAGHTDAKIAQRGWTVRSGSGGPGLPNAQWVPSQVSFPTVNGNKVLRLESSTNGSGAKQTEVYHRRKFFEGTYAARVQFTDAPVRGVDGDHVVETFFTITPLNRPMDPDYGEMDFEYLPNGGWGESSSTLFETTWETYQPDPWVADNIHSAQRRGFAGWHDLVIQVAGGRVKYYVDGALVADHGDKYYPETPMSINFNLWFIADGLVGGSGERAYQQQVDWVYFARNQVLSPAEVQSRVAGYRSSGVDHVDTVPAS</sequence>
<feature type="domain" description="GH16" evidence="2">
    <location>
        <begin position="29"/>
        <end position="274"/>
    </location>
</feature>
<dbReference type="EMBL" id="BMRG01000017">
    <property type="protein sequence ID" value="GGP77577.1"/>
    <property type="molecule type" value="Genomic_DNA"/>
</dbReference>
<evidence type="ECO:0000313" key="4">
    <source>
        <dbReference type="Proteomes" id="UP000639606"/>
    </source>
</evidence>
<comment type="caution">
    <text evidence="3">The sequence shown here is derived from an EMBL/GenBank/DDBJ whole genome shotgun (WGS) entry which is preliminary data.</text>
</comment>
<name>A0A918ASJ9_9PSEU</name>